<dbReference type="AlphaFoldDB" id="A0A0S4QXL7"/>
<organism evidence="1 2">
    <name type="scientific">Parafrankia irregularis</name>
    <dbReference type="NCBI Taxonomy" id="795642"/>
    <lineage>
        <taxon>Bacteria</taxon>
        <taxon>Bacillati</taxon>
        <taxon>Actinomycetota</taxon>
        <taxon>Actinomycetes</taxon>
        <taxon>Frankiales</taxon>
        <taxon>Frankiaceae</taxon>
        <taxon>Parafrankia</taxon>
    </lineage>
</organism>
<sequence length="566" mass="62522">MTGPAASVRRAIPVRGRRATAWPDHQHVPELGTWPTAHVAADQEARRGPTAAADGRHRSPELVPGTLYRFVQGVDERPTPMSPEQLQSLHDPFAARLLASGVFPMTLPELLGGLTEARLLLRQRSYVMGEAGQIPPEQARQANLFRDLRYVVIRSDHGGEADLLVSTSAVDPPEITFLQVAAWDDEHGLFNYYMRVAGSWVWGGDSYSALAPESRGRGCFDSHVNGSVVMKELRAPWLHWKSMKAGVRLDDDDPLRTEPLFRDADGAEDLELLVRASVSRWTHARLDRVDRAGRIDHPDWLLRHLCTSTTVNLASSDQESRVLAASQDENDRLVVPTSFWLDVDLLLNTLEIPANFDPVAVPVALYAASLHKYDYALVEGDFRQPGDTHFAFCVPEPAFEDTEVVRQMVRRGLLTPRLVACVAMVDFPNPVFSDARERLLEYVPDGPLDLPAGVPGRLAAEFAAAILAVAEKTPDGSPEREFAANWQLGDSGWQDAFATRLEDYMKAVTAQAAMPAGFDAYVRLAESRRNRFRAMRLAEFTLTLPTTNIPRGAPPLRMTAGGAVTT</sequence>
<dbReference type="EMBL" id="FAOZ01000028">
    <property type="protein sequence ID" value="CUU59496.1"/>
    <property type="molecule type" value="Genomic_DNA"/>
</dbReference>
<keyword evidence="2" id="KW-1185">Reference proteome</keyword>
<gene>
    <name evidence="1" type="ORF">Ga0074812_12867</name>
</gene>
<protein>
    <submittedName>
        <fullName evidence="1">Uncharacterized protein</fullName>
    </submittedName>
</protein>
<evidence type="ECO:0000313" key="1">
    <source>
        <dbReference type="EMBL" id="CUU59496.1"/>
    </source>
</evidence>
<proteinExistence type="predicted"/>
<dbReference type="Proteomes" id="UP000198802">
    <property type="component" value="Unassembled WGS sequence"/>
</dbReference>
<dbReference type="RefSeq" id="WP_131799565.1">
    <property type="nucleotide sequence ID" value="NZ_FAOZ01000028.1"/>
</dbReference>
<evidence type="ECO:0000313" key="2">
    <source>
        <dbReference type="Proteomes" id="UP000198802"/>
    </source>
</evidence>
<reference evidence="2" key="1">
    <citation type="submission" date="2015-11" db="EMBL/GenBank/DDBJ databases">
        <authorList>
            <person name="Varghese N."/>
        </authorList>
    </citation>
    <scope>NUCLEOTIDE SEQUENCE [LARGE SCALE GENOMIC DNA]</scope>
    <source>
        <strain evidence="2">DSM 45899</strain>
    </source>
</reference>
<accession>A0A0S4QXL7</accession>
<name>A0A0S4QXL7_9ACTN</name>